<evidence type="ECO:0000313" key="2">
    <source>
        <dbReference type="EMBL" id="KAL0487732.1"/>
    </source>
</evidence>
<evidence type="ECO:0000313" key="3">
    <source>
        <dbReference type="Proteomes" id="UP001431209"/>
    </source>
</evidence>
<sequence length="254" mass="29370">MCWDIKYSAAFTVFHLATAAYMYKRNFTFRDRAYVLLCLLYGSMELLEFLSWIVVEPYSKMETNHKCNDLNKYLTIASFVHLSVQPVVWCIWAQRASIQSRKNMFTIPIVMAIVYAVVNVVRLYFGEVHELEVQNGGPNSNAGIVTCTYEGPNSHVAWKFKLSNYERFVFSFPTWFTYMHLSTVFFFVRPLYMSIFTPTVFFGLCALSGYLVGFSIEHPSYWCLTSVGMSVLMLLEPAIVNTLRLNKLDKEKSV</sequence>
<feature type="transmembrane region" description="Helical" evidence="1">
    <location>
        <begin position="219"/>
        <end position="240"/>
    </location>
</feature>
<reference evidence="2 3" key="1">
    <citation type="submission" date="2024-03" db="EMBL/GenBank/DDBJ databases">
        <title>The Acrasis kona genome and developmental transcriptomes reveal deep origins of eukaryotic multicellular pathways.</title>
        <authorList>
            <person name="Sheikh S."/>
            <person name="Fu C.-J."/>
            <person name="Brown M.W."/>
            <person name="Baldauf S.L."/>
        </authorList>
    </citation>
    <scope>NUCLEOTIDE SEQUENCE [LARGE SCALE GENOMIC DNA]</scope>
    <source>
        <strain evidence="2 3">ATCC MYA-3509</strain>
    </source>
</reference>
<feature type="transmembrane region" description="Helical" evidence="1">
    <location>
        <begin position="104"/>
        <end position="125"/>
    </location>
</feature>
<proteinExistence type="predicted"/>
<dbReference type="EMBL" id="JAOPGA020001371">
    <property type="protein sequence ID" value="KAL0487732.1"/>
    <property type="molecule type" value="Genomic_DNA"/>
</dbReference>
<evidence type="ECO:0000256" key="1">
    <source>
        <dbReference type="SAM" id="Phobius"/>
    </source>
</evidence>
<protein>
    <submittedName>
        <fullName evidence="2">7 TM domain-containing transmembrane protein</fullName>
    </submittedName>
</protein>
<feature type="transmembrane region" description="Helical" evidence="1">
    <location>
        <begin position="168"/>
        <end position="188"/>
    </location>
</feature>
<dbReference type="Proteomes" id="UP001431209">
    <property type="component" value="Unassembled WGS sequence"/>
</dbReference>
<feature type="transmembrane region" description="Helical" evidence="1">
    <location>
        <begin position="195"/>
        <end position="213"/>
    </location>
</feature>
<comment type="caution">
    <text evidence="2">The sequence shown here is derived from an EMBL/GenBank/DDBJ whole genome shotgun (WGS) entry which is preliminary data.</text>
</comment>
<keyword evidence="1" id="KW-0472">Membrane</keyword>
<gene>
    <name evidence="2" type="ORF">AKO1_000122</name>
</gene>
<feature type="transmembrane region" description="Helical" evidence="1">
    <location>
        <begin position="73"/>
        <end position="92"/>
    </location>
</feature>
<keyword evidence="3" id="KW-1185">Reference proteome</keyword>
<keyword evidence="1 2" id="KW-0812">Transmembrane</keyword>
<accession>A0AAW2ZGH8</accession>
<organism evidence="2 3">
    <name type="scientific">Acrasis kona</name>
    <dbReference type="NCBI Taxonomy" id="1008807"/>
    <lineage>
        <taxon>Eukaryota</taxon>
        <taxon>Discoba</taxon>
        <taxon>Heterolobosea</taxon>
        <taxon>Tetramitia</taxon>
        <taxon>Eutetramitia</taxon>
        <taxon>Acrasidae</taxon>
        <taxon>Acrasis</taxon>
    </lineage>
</organism>
<feature type="transmembrane region" description="Helical" evidence="1">
    <location>
        <begin position="35"/>
        <end position="53"/>
    </location>
</feature>
<name>A0AAW2ZGH8_9EUKA</name>
<dbReference type="AlphaFoldDB" id="A0AAW2ZGH8"/>
<keyword evidence="1" id="KW-1133">Transmembrane helix</keyword>